<dbReference type="GO" id="GO:0016042">
    <property type="term" value="P:lipid catabolic process"/>
    <property type="evidence" value="ECO:0007669"/>
    <property type="project" value="UniProtKB-UniRule"/>
</dbReference>
<dbReference type="InterPro" id="IPR021771">
    <property type="entry name" value="Triacylglycerol_lipase_N"/>
</dbReference>
<evidence type="ECO:0000313" key="10">
    <source>
        <dbReference type="Proteomes" id="UP000279236"/>
    </source>
</evidence>
<dbReference type="AlphaFoldDB" id="A0A427YAS8"/>
<dbReference type="RefSeq" id="XP_028480469.1">
    <property type="nucleotide sequence ID" value="XM_028616612.1"/>
</dbReference>
<keyword evidence="6" id="KW-0472">Membrane</keyword>
<dbReference type="InterPro" id="IPR050301">
    <property type="entry name" value="NTE"/>
</dbReference>
<dbReference type="InterPro" id="IPR016035">
    <property type="entry name" value="Acyl_Trfase/lysoPLipase"/>
</dbReference>
<dbReference type="GO" id="GO:0004806">
    <property type="term" value="F:triacylglycerol lipase activity"/>
    <property type="evidence" value="ECO:0007669"/>
    <property type="project" value="InterPro"/>
</dbReference>
<sequence>MTTHLDDVPPGVNPALWNEDLVNEDHVAAFARALELSDHAPQEGDASPLSPKSPPSVPADAPEWKTNIHGVSATSDFAPIHQRVKKRRQHSSNQSLGLTYHIIRWPLLGFIFLVICLEFGTYVFIRQIVNVLEWGIAWRGHKGVIRRKLRAAKTYEQWVDAAKEMDDYLDFDEWKTDNEGESYFDAPLVRRVRSTLSRLRAAKDTRGLMEALSICVRPNFAGTESPRVYSETYYGTKRVIEAHVHEVAACLDFVRTSTDVSLEEKRAFYRDINRNYGSSALCLSGGASFAYNSWGVVRAFLDADLLPRVITGTSAGGLVAALVCTHTNDELKQLIRPELADKITACEEPFTTWGKRWWETGARFDAILWARKVSLASDVVANSQSMFMTRGSLTFKEAYELTGRALNISVVPSDVHSPTILLNHLTAPNCVIWSAIIASAAVPGILNPIVLMAKDRDGNLKPHNLGGSRFKDGSIREDIPLGSLHTQYNVNFSIVSQCNPHVHLFFFAARGAVGRPVAHRHGKGWRGGFILSALEKYVKYDLSKHAKIIRDLNLMPRLLQTDWGSVFTQKFEGDITIKPTSTVMDFVHILDDPDRDEMARKIAIGKKAAFPVLHMVDNRTKIERAILRGRAECRLAVTRDRPNTDEAEVPRIITPVPIESDADTGFAQRSKKKKEVGLEMAMRRRRGLRRSNSRPEDRTTGVEDTIAVQVPLNDISAVNGGALQPPAARFFRQPRSLSRFFGSPTTSEDDDDTPGMASEAPHFALDSFDRDSDAELFLASHPHPEDNGSAGTTHVDENEEDEQYDGNDHE</sequence>
<comment type="caution">
    <text evidence="5">Lacks conserved residue(s) required for the propagation of feature annotation.</text>
</comment>
<feature type="region of interest" description="Disordered" evidence="7">
    <location>
        <begin position="40"/>
        <end position="63"/>
    </location>
</feature>
<feature type="compositionally biased region" description="Basic residues" evidence="7">
    <location>
        <begin position="683"/>
        <end position="692"/>
    </location>
</feature>
<keyword evidence="2 5" id="KW-0378">Hydrolase</keyword>
<comment type="similarity">
    <text evidence="1 6">Belongs to the PLPL family.</text>
</comment>
<dbReference type="GO" id="GO:0016020">
    <property type="term" value="C:membrane"/>
    <property type="evidence" value="ECO:0007669"/>
    <property type="project" value="UniProtKB-SubCell"/>
</dbReference>
<dbReference type="PANTHER" id="PTHR14226:SF66">
    <property type="entry name" value="TRIACYLGLYCEROL LIPASE PTL2"/>
    <property type="match status" value="1"/>
</dbReference>
<feature type="compositionally biased region" description="Acidic residues" evidence="7">
    <location>
        <begin position="797"/>
        <end position="810"/>
    </location>
</feature>
<evidence type="ECO:0000256" key="2">
    <source>
        <dbReference type="ARBA" id="ARBA00022801"/>
    </source>
</evidence>
<keyword evidence="4 5" id="KW-0443">Lipid metabolism</keyword>
<feature type="active site" description="Proton acceptor" evidence="5">
    <location>
        <position position="472"/>
    </location>
</feature>
<dbReference type="Pfam" id="PF01734">
    <property type="entry name" value="Patatin"/>
    <property type="match status" value="1"/>
</dbReference>
<evidence type="ECO:0000256" key="6">
    <source>
        <dbReference type="RuleBase" id="RU362055"/>
    </source>
</evidence>
<keyword evidence="10" id="KW-1185">Reference proteome</keyword>
<dbReference type="GeneID" id="39585338"/>
<gene>
    <name evidence="9" type="ORF">EHS24_000795</name>
</gene>
<dbReference type="PROSITE" id="PS51635">
    <property type="entry name" value="PNPLA"/>
    <property type="match status" value="1"/>
</dbReference>
<feature type="transmembrane region" description="Helical" evidence="6">
    <location>
        <begin position="105"/>
        <end position="125"/>
    </location>
</feature>
<evidence type="ECO:0000259" key="8">
    <source>
        <dbReference type="PROSITE" id="PS51635"/>
    </source>
</evidence>
<keyword evidence="6" id="KW-0812">Transmembrane</keyword>
<organism evidence="9 10">
    <name type="scientific">Apiotrichum porosum</name>
    <dbReference type="NCBI Taxonomy" id="105984"/>
    <lineage>
        <taxon>Eukaryota</taxon>
        <taxon>Fungi</taxon>
        <taxon>Dikarya</taxon>
        <taxon>Basidiomycota</taxon>
        <taxon>Agaricomycotina</taxon>
        <taxon>Tremellomycetes</taxon>
        <taxon>Trichosporonales</taxon>
        <taxon>Trichosporonaceae</taxon>
        <taxon>Apiotrichum</taxon>
    </lineage>
</organism>
<reference evidence="9 10" key="1">
    <citation type="submission" date="2018-11" db="EMBL/GenBank/DDBJ databases">
        <title>Genome sequence of Apiotrichum porosum DSM 27194.</title>
        <authorList>
            <person name="Aliyu H."/>
            <person name="Gorte O."/>
            <person name="Ochsenreither K."/>
        </authorList>
    </citation>
    <scope>NUCLEOTIDE SEQUENCE [LARGE SCALE GENOMIC DNA]</scope>
    <source>
        <strain evidence="9 10">DSM 27194</strain>
    </source>
</reference>
<evidence type="ECO:0000313" key="9">
    <source>
        <dbReference type="EMBL" id="RSH88261.1"/>
    </source>
</evidence>
<dbReference type="OrthoDB" id="15478at2759"/>
<comment type="subcellular location">
    <subcellularLocation>
        <location evidence="6">Membrane</location>
        <topology evidence="6">Single-pass membrane protein</topology>
    </subcellularLocation>
</comment>
<dbReference type="Gene3D" id="3.40.1090.10">
    <property type="entry name" value="Cytosolic phospholipase A2 catalytic domain"/>
    <property type="match status" value="2"/>
</dbReference>
<feature type="region of interest" description="Disordered" evidence="7">
    <location>
        <begin position="682"/>
        <end position="705"/>
    </location>
</feature>
<dbReference type="SUPFAM" id="SSF52151">
    <property type="entry name" value="FabD/lysophospholipase-like"/>
    <property type="match status" value="1"/>
</dbReference>
<keyword evidence="3 5" id="KW-0442">Lipid degradation</keyword>
<dbReference type="STRING" id="105984.A0A427YAS8"/>
<feature type="short sequence motif" description="GXSXG" evidence="5">
    <location>
        <begin position="312"/>
        <end position="316"/>
    </location>
</feature>
<feature type="active site" description="Nucleophile" evidence="5">
    <location>
        <position position="314"/>
    </location>
</feature>
<keyword evidence="6" id="KW-1133">Transmembrane helix</keyword>
<evidence type="ECO:0000256" key="3">
    <source>
        <dbReference type="ARBA" id="ARBA00022963"/>
    </source>
</evidence>
<proteinExistence type="inferred from homology"/>
<evidence type="ECO:0000256" key="1">
    <source>
        <dbReference type="ARBA" id="ARBA00006104"/>
    </source>
</evidence>
<feature type="region of interest" description="Disordered" evidence="7">
    <location>
        <begin position="739"/>
        <end position="810"/>
    </location>
</feature>
<feature type="domain" description="PNPLA" evidence="8">
    <location>
        <begin position="281"/>
        <end position="485"/>
    </location>
</feature>
<dbReference type="InterPro" id="IPR002641">
    <property type="entry name" value="PNPLA_dom"/>
</dbReference>
<evidence type="ECO:0000256" key="5">
    <source>
        <dbReference type="PROSITE-ProRule" id="PRU01161"/>
    </source>
</evidence>
<dbReference type="Pfam" id="PF11815">
    <property type="entry name" value="DUF3336"/>
    <property type="match status" value="1"/>
</dbReference>
<dbReference type="CDD" id="cd07232">
    <property type="entry name" value="Pat_PLPL"/>
    <property type="match status" value="1"/>
</dbReference>
<dbReference type="GO" id="GO:0006641">
    <property type="term" value="P:triglyceride metabolic process"/>
    <property type="evidence" value="ECO:0007669"/>
    <property type="project" value="UniProtKB-ARBA"/>
</dbReference>
<evidence type="ECO:0000256" key="7">
    <source>
        <dbReference type="SAM" id="MobiDB-lite"/>
    </source>
</evidence>
<dbReference type="EC" id="3.1.1.-" evidence="6"/>
<dbReference type="EMBL" id="RSCE01000001">
    <property type="protein sequence ID" value="RSH88261.1"/>
    <property type="molecule type" value="Genomic_DNA"/>
</dbReference>
<dbReference type="PANTHER" id="PTHR14226">
    <property type="entry name" value="NEUROPATHY TARGET ESTERASE/SWISS CHEESE D.MELANOGASTER"/>
    <property type="match status" value="1"/>
</dbReference>
<dbReference type="Proteomes" id="UP000279236">
    <property type="component" value="Unassembled WGS sequence"/>
</dbReference>
<comment type="caution">
    <text evidence="9">The sequence shown here is derived from an EMBL/GenBank/DDBJ whole genome shotgun (WGS) entry which is preliminary data.</text>
</comment>
<protein>
    <recommendedName>
        <fullName evidence="6">Patatin-like phospholipase domain-containing protein</fullName>
        <ecNumber evidence="6">3.1.1.-</ecNumber>
    </recommendedName>
</protein>
<evidence type="ECO:0000256" key="4">
    <source>
        <dbReference type="ARBA" id="ARBA00023098"/>
    </source>
</evidence>
<accession>A0A427YAS8</accession>
<comment type="function">
    <text evidence="6">Lipid hydrolase.</text>
</comment>
<name>A0A427YAS8_9TREE</name>